<sequence>MSLTARYVWNSQLNFHALESELATSIVVMSASGCSSIVSSSVKSLSPLSHLEYTSLLACSGPRPNCTVGGFSLVWPRNSQVEFRAKPCCGSWSNPGALLLPNTGNTSGMPPLTGLDPSSLAADDSHSCSTPSMVQDVMVAPYSSTDTLVFGFSGEISSTLSSLASIGMTRRKMNKITNYELEFSLRRNCPEVVAIKCLRYLSQAGLRLAAARRPRQRARSPAVRCLSSATGRFSPDRPSCFRSHPAVSPNAKVSHRHACYLPSRPPRPRSVFCTLLQTPRCLTS</sequence>
<dbReference type="Proteomes" id="UP000788993">
    <property type="component" value="Unassembled WGS sequence"/>
</dbReference>
<organism evidence="1 2">
    <name type="scientific">Ogataea polymorpha</name>
    <dbReference type="NCBI Taxonomy" id="460523"/>
    <lineage>
        <taxon>Eukaryota</taxon>
        <taxon>Fungi</taxon>
        <taxon>Dikarya</taxon>
        <taxon>Ascomycota</taxon>
        <taxon>Saccharomycotina</taxon>
        <taxon>Pichiomycetes</taxon>
        <taxon>Pichiales</taxon>
        <taxon>Pichiaceae</taxon>
        <taxon>Ogataea</taxon>
    </lineage>
</organism>
<name>A0A9P8NUQ9_9ASCO</name>
<reference evidence="1" key="1">
    <citation type="journal article" date="2021" name="Open Biol.">
        <title>Shared evolutionary footprints suggest mitochondrial oxidative damage underlies multiple complex I losses in fungi.</title>
        <authorList>
            <person name="Schikora-Tamarit M.A."/>
            <person name="Marcet-Houben M."/>
            <person name="Nosek J."/>
            <person name="Gabaldon T."/>
        </authorList>
    </citation>
    <scope>NUCLEOTIDE SEQUENCE</scope>
    <source>
        <strain evidence="1">NCAIM Y.01608</strain>
    </source>
</reference>
<dbReference type="PROSITE" id="PS51257">
    <property type="entry name" value="PROKAR_LIPOPROTEIN"/>
    <property type="match status" value="1"/>
</dbReference>
<dbReference type="AlphaFoldDB" id="A0A9P8NUQ9"/>
<accession>A0A9P8NUQ9</accession>
<keyword evidence="2" id="KW-1185">Reference proteome</keyword>
<protein>
    <submittedName>
        <fullName evidence="1">Uncharacterized protein</fullName>
    </submittedName>
</protein>
<gene>
    <name evidence="1" type="ORF">OGATHE_005799</name>
</gene>
<dbReference type="EMBL" id="JAEUBD010001504">
    <property type="protein sequence ID" value="KAH3659754.1"/>
    <property type="molecule type" value="Genomic_DNA"/>
</dbReference>
<comment type="caution">
    <text evidence="1">The sequence shown here is derived from an EMBL/GenBank/DDBJ whole genome shotgun (WGS) entry which is preliminary data.</text>
</comment>
<proteinExistence type="predicted"/>
<evidence type="ECO:0000313" key="2">
    <source>
        <dbReference type="Proteomes" id="UP000788993"/>
    </source>
</evidence>
<reference evidence="1" key="2">
    <citation type="submission" date="2021-01" db="EMBL/GenBank/DDBJ databases">
        <authorList>
            <person name="Schikora-Tamarit M.A."/>
        </authorList>
    </citation>
    <scope>NUCLEOTIDE SEQUENCE</scope>
    <source>
        <strain evidence="1">NCAIM Y.01608</strain>
    </source>
</reference>
<evidence type="ECO:0000313" key="1">
    <source>
        <dbReference type="EMBL" id="KAH3659754.1"/>
    </source>
</evidence>